<evidence type="ECO:0000313" key="2">
    <source>
        <dbReference type="Proteomes" id="UP000592180"/>
    </source>
</evidence>
<reference evidence="1 2" key="1">
    <citation type="submission" date="2020-08" db="EMBL/GenBank/DDBJ databases">
        <title>Functional genomics of gut bacteria from endangered species of beetles.</title>
        <authorList>
            <person name="Carlos-Shanley C."/>
        </authorList>
    </citation>
    <scope>NUCLEOTIDE SEQUENCE [LARGE SCALE GENOMIC DNA]</scope>
    <source>
        <strain evidence="1 2">S00151</strain>
    </source>
</reference>
<gene>
    <name evidence="1" type="ORF">HNP38_002717</name>
</gene>
<keyword evidence="2" id="KW-1185">Reference proteome</keyword>
<protein>
    <submittedName>
        <fullName evidence="1">Uncharacterized protein</fullName>
    </submittedName>
</protein>
<dbReference type="Pfam" id="PF12888">
    <property type="entry name" value="Lipid_bd"/>
    <property type="match status" value="1"/>
</dbReference>
<sequence length="171" mass="18934">MKKNIFKVLLVFIVALLFIPISCDRVEDIDDEGTSTQDMAGDWFVTRSVGGVEVSGHVLISTYNTSANNGSEMWIDDHEGNIWGFADYPIKFKTPINYSQKTFGGSSLQNLYQDYDITINVSDGKILKDAATTSGGNKSDSIIFKAEFSDEPGVIYTFAGYKRTGFAEDEH</sequence>
<dbReference type="InterPro" id="IPR038668">
    <property type="entry name" value="Lipid-bd_sf"/>
</dbReference>
<dbReference type="Proteomes" id="UP000592180">
    <property type="component" value="Unassembled WGS sequence"/>
</dbReference>
<comment type="caution">
    <text evidence="1">The sequence shown here is derived from an EMBL/GenBank/DDBJ whole genome shotgun (WGS) entry which is preliminary data.</text>
</comment>
<dbReference type="InterPro" id="IPR024404">
    <property type="entry name" value="Lipid-bd_put"/>
</dbReference>
<dbReference type="AlphaFoldDB" id="A0A840KDE1"/>
<name>A0A840KDE1_9FLAO</name>
<organism evidence="1 2">
    <name type="scientific">Chryseobacterium defluvii</name>
    <dbReference type="NCBI Taxonomy" id="160396"/>
    <lineage>
        <taxon>Bacteria</taxon>
        <taxon>Pseudomonadati</taxon>
        <taxon>Bacteroidota</taxon>
        <taxon>Flavobacteriia</taxon>
        <taxon>Flavobacteriales</taxon>
        <taxon>Weeksellaceae</taxon>
        <taxon>Chryseobacterium group</taxon>
        <taxon>Chryseobacterium</taxon>
    </lineage>
</organism>
<dbReference type="EMBL" id="JACHLE010000004">
    <property type="protein sequence ID" value="MBB4807411.1"/>
    <property type="molecule type" value="Genomic_DNA"/>
</dbReference>
<evidence type="ECO:0000313" key="1">
    <source>
        <dbReference type="EMBL" id="MBB4807411.1"/>
    </source>
</evidence>
<accession>A0A840KDE1</accession>
<dbReference type="Gene3D" id="2.40.128.220">
    <property type="match status" value="1"/>
</dbReference>
<proteinExistence type="predicted"/>
<dbReference type="RefSeq" id="WP_184190305.1">
    <property type="nucleotide sequence ID" value="NZ_JACHLE010000004.1"/>
</dbReference>